<accession>A0A089X1P9</accession>
<dbReference type="GO" id="GO:0051213">
    <property type="term" value="F:dioxygenase activity"/>
    <property type="evidence" value="ECO:0007669"/>
    <property type="project" value="UniProtKB-KW"/>
</dbReference>
<keyword evidence="2" id="KW-0288">FMN</keyword>
<keyword evidence="1" id="KW-0285">Flavoprotein</keyword>
<dbReference type="KEGG" id="sgu:SGLAU_04610"/>
<dbReference type="HOGENOM" id="CLU_038732_9_2_11"/>
<organism evidence="4 5">
    <name type="scientific">Streptomyces glaucescens</name>
    <dbReference type="NCBI Taxonomy" id="1907"/>
    <lineage>
        <taxon>Bacteria</taxon>
        <taxon>Bacillati</taxon>
        <taxon>Actinomycetota</taxon>
        <taxon>Actinomycetes</taxon>
        <taxon>Kitasatosporales</taxon>
        <taxon>Streptomycetaceae</taxon>
        <taxon>Streptomyces</taxon>
    </lineage>
</organism>
<dbReference type="GO" id="GO:0018580">
    <property type="term" value="F:nitronate monooxygenase activity"/>
    <property type="evidence" value="ECO:0007669"/>
    <property type="project" value="InterPro"/>
</dbReference>
<sequence length="334" mass="34250">MRASLAQVLGLDVSLLQSGMGGVAGTELACAVSEAGAAGCAGGYKLVGAPLSAMLGRLAEGTERPVGVNLIPEVVGPDELDRQLAQVLDETPDRVHVSLFGLPDDAVLDRVVAAGRDLVVQVGTVEDGVRVAERGGVVVAQGTEAGGHLLGTSLRDELVTALRERLPDACLVASGGIGSPAEAARAVAAGADGVLLGTAFVVAHESRAHPRFKAAVTAADESDTVITDVYEIGWPGRRHRVLATPVTDDPGQPKKFIGKTVVEGKPYLVPRFSAAVPTDATSGRIEEMAMYCGMSCSALSDEISAADVVARFARVLPGAGVVQTEKGLESNVSR</sequence>
<dbReference type="OrthoDB" id="7165168at2"/>
<gene>
    <name evidence="4" type="ORF">SGLAU_04610</name>
</gene>
<keyword evidence="5" id="KW-1185">Reference proteome</keyword>
<dbReference type="EMBL" id="CP009438">
    <property type="protein sequence ID" value="AIR96948.1"/>
    <property type="molecule type" value="Genomic_DNA"/>
</dbReference>
<evidence type="ECO:0000256" key="2">
    <source>
        <dbReference type="ARBA" id="ARBA00022643"/>
    </source>
</evidence>
<dbReference type="Pfam" id="PF03060">
    <property type="entry name" value="NMO"/>
    <property type="match status" value="1"/>
</dbReference>
<dbReference type="AlphaFoldDB" id="A0A089X1P9"/>
<dbReference type="CDD" id="cd04730">
    <property type="entry name" value="NPD_like"/>
    <property type="match status" value="1"/>
</dbReference>
<dbReference type="Proteomes" id="UP000029482">
    <property type="component" value="Chromosome"/>
</dbReference>
<proteinExistence type="predicted"/>
<protein>
    <submittedName>
        <fullName evidence="4">Putative 2-nitropropane dioxygenase</fullName>
    </submittedName>
</protein>
<dbReference type="PANTHER" id="PTHR32332:SF20">
    <property type="entry name" value="2-NITROPROPANE DIOXYGENASE-LIKE PROTEIN"/>
    <property type="match status" value="1"/>
</dbReference>
<dbReference type="RefSeq" id="WP_052413622.1">
    <property type="nucleotide sequence ID" value="NZ_CP009438.1"/>
</dbReference>
<dbReference type="InterPro" id="IPR013785">
    <property type="entry name" value="Aldolase_TIM"/>
</dbReference>
<evidence type="ECO:0000256" key="3">
    <source>
        <dbReference type="ARBA" id="ARBA00023002"/>
    </source>
</evidence>
<evidence type="ECO:0000313" key="5">
    <source>
        <dbReference type="Proteomes" id="UP000029482"/>
    </source>
</evidence>
<evidence type="ECO:0000313" key="4">
    <source>
        <dbReference type="EMBL" id="AIR96948.1"/>
    </source>
</evidence>
<evidence type="ECO:0000256" key="1">
    <source>
        <dbReference type="ARBA" id="ARBA00022630"/>
    </source>
</evidence>
<dbReference type="SUPFAM" id="SSF51412">
    <property type="entry name" value="Inosine monophosphate dehydrogenase (IMPDH)"/>
    <property type="match status" value="1"/>
</dbReference>
<dbReference type="InterPro" id="IPR004136">
    <property type="entry name" value="NMO"/>
</dbReference>
<keyword evidence="4" id="KW-0223">Dioxygenase</keyword>
<keyword evidence="3" id="KW-0560">Oxidoreductase</keyword>
<dbReference type="STRING" id="1907.SGLAU_04610"/>
<reference evidence="5" key="1">
    <citation type="journal article" date="2015" name="J. Biotechnol.">
        <title>Complete genome sequence of the actinobacterium Streptomyces glaucescens GLA.O (DSM 40922) consisting of a linear chromosome and one linear plasmid.</title>
        <authorList>
            <person name="Ortseifen V."/>
            <person name="Winkler A."/>
            <person name="Albersmeier A."/>
            <person name="Wendler S."/>
            <person name="Puhler A."/>
            <person name="Kalinowski J."/>
            <person name="Ruckert C."/>
        </authorList>
    </citation>
    <scope>NUCLEOTIDE SEQUENCE [LARGE SCALE GENOMIC DNA]</scope>
    <source>
        <strain evidence="5">DSM 40922 / GLA O</strain>
    </source>
</reference>
<dbReference type="eggNOG" id="COG2070">
    <property type="taxonomic scope" value="Bacteria"/>
</dbReference>
<name>A0A089X1P9_STRGA</name>
<dbReference type="Gene3D" id="3.20.20.70">
    <property type="entry name" value="Aldolase class I"/>
    <property type="match status" value="1"/>
</dbReference>
<dbReference type="PANTHER" id="PTHR32332">
    <property type="entry name" value="2-NITROPROPANE DIOXYGENASE"/>
    <property type="match status" value="1"/>
</dbReference>